<dbReference type="Gene3D" id="3.60.20.40">
    <property type="match status" value="1"/>
</dbReference>
<comment type="caution">
    <text evidence="13">The sequence shown here is derived from an EMBL/GenBank/DDBJ whole genome shotgun (WGS) entry which is preliminary data.</text>
</comment>
<feature type="chain" id="PRO_5003838350" description="Glutathione hydrolase proenzyme" evidence="12">
    <location>
        <begin position="26"/>
        <end position="579"/>
    </location>
</feature>
<dbReference type="AlphaFoldDB" id="K0PRA1"/>
<dbReference type="Proteomes" id="UP000009319">
    <property type="component" value="Unassembled WGS sequence"/>
</dbReference>
<proteinExistence type="inferred from homology"/>
<dbReference type="EC" id="3.4.19.13" evidence="11"/>
<name>K0PRA1_9HYPH</name>
<evidence type="ECO:0000256" key="12">
    <source>
        <dbReference type="SAM" id="SignalP"/>
    </source>
</evidence>
<dbReference type="EC" id="2.3.2.2" evidence="11"/>
<feature type="binding site" evidence="10">
    <location>
        <position position="469"/>
    </location>
    <ligand>
        <name>L-glutamate</name>
        <dbReference type="ChEBI" id="CHEBI:29985"/>
    </ligand>
</feature>
<feature type="binding site" evidence="10">
    <location>
        <position position="101"/>
    </location>
    <ligand>
        <name>L-glutamate</name>
        <dbReference type="ChEBI" id="CHEBI:29985"/>
    </ligand>
</feature>
<comment type="catalytic activity">
    <reaction evidence="8 11">
        <text>an N-terminal (5-L-glutamyl)-[peptide] + an alpha-amino acid = 5-L-glutamyl amino acid + an N-terminal L-alpha-aminoacyl-[peptide]</text>
        <dbReference type="Rhea" id="RHEA:23904"/>
        <dbReference type="Rhea" id="RHEA-COMP:9780"/>
        <dbReference type="Rhea" id="RHEA-COMP:9795"/>
        <dbReference type="ChEBI" id="CHEBI:77644"/>
        <dbReference type="ChEBI" id="CHEBI:78597"/>
        <dbReference type="ChEBI" id="CHEBI:78599"/>
        <dbReference type="ChEBI" id="CHEBI:78608"/>
        <dbReference type="EC" id="2.3.2.2"/>
    </reaction>
</comment>
<keyword evidence="4 11" id="KW-0808">Transferase</keyword>
<keyword evidence="11" id="KW-0317">Glutathione biosynthesis</keyword>
<keyword evidence="7 11" id="KW-0012">Acyltransferase</keyword>
<feature type="binding site" evidence="10">
    <location>
        <begin position="447"/>
        <end position="448"/>
    </location>
    <ligand>
        <name>L-glutamate</name>
        <dbReference type="ChEBI" id="CHEBI:29985"/>
    </ligand>
</feature>
<protein>
    <recommendedName>
        <fullName evidence="11">Glutathione hydrolase proenzyme</fullName>
        <ecNumber evidence="11">2.3.2.2</ecNumber>
        <ecNumber evidence="11">3.4.19.13</ecNumber>
    </recommendedName>
    <component>
        <recommendedName>
            <fullName evidence="11">Glutathione hydrolase large chain</fullName>
        </recommendedName>
    </component>
    <component>
        <recommendedName>
            <fullName evidence="11">Glutathione hydrolase small chain</fullName>
        </recommendedName>
    </component>
</protein>
<evidence type="ECO:0000256" key="1">
    <source>
        <dbReference type="ARBA" id="ARBA00001049"/>
    </source>
</evidence>
<dbReference type="UniPathway" id="UPA00204"/>
<feature type="signal peptide" evidence="12">
    <location>
        <begin position="1"/>
        <end position="25"/>
    </location>
</feature>
<dbReference type="Gene3D" id="1.10.246.130">
    <property type="match status" value="1"/>
</dbReference>
<keyword evidence="12" id="KW-0732">Signal</keyword>
<dbReference type="InterPro" id="IPR051792">
    <property type="entry name" value="GGT_bact"/>
</dbReference>
<dbReference type="STRING" id="1211777.BN77_0151"/>
<dbReference type="GO" id="GO:0103068">
    <property type="term" value="F:leukotriene C4 gamma-glutamyl transferase activity"/>
    <property type="evidence" value="ECO:0007669"/>
    <property type="project" value="UniProtKB-EC"/>
</dbReference>
<dbReference type="eggNOG" id="COG0405">
    <property type="taxonomic scope" value="Bacteria"/>
</dbReference>
<comment type="similarity">
    <text evidence="3 11">Belongs to the gamma-glutamyltransferase family.</text>
</comment>
<dbReference type="InterPro" id="IPR055262">
    <property type="entry name" value="GGT_CS"/>
</dbReference>
<keyword evidence="6 11" id="KW-0865">Zymogen</keyword>
<feature type="active site" description="Nucleophile" evidence="9">
    <location>
        <position position="376"/>
    </location>
</feature>
<evidence type="ECO:0000256" key="10">
    <source>
        <dbReference type="PIRSR" id="PIRSR600101-2"/>
    </source>
</evidence>
<evidence type="ECO:0000256" key="5">
    <source>
        <dbReference type="ARBA" id="ARBA00022801"/>
    </source>
</evidence>
<keyword evidence="14" id="KW-1185">Reference proteome</keyword>
<dbReference type="HOGENOM" id="CLU_014813_0_3_5"/>
<evidence type="ECO:0000256" key="3">
    <source>
        <dbReference type="ARBA" id="ARBA00009381"/>
    </source>
</evidence>
<dbReference type="SUPFAM" id="SSF56235">
    <property type="entry name" value="N-terminal nucleophile aminohydrolases (Ntn hydrolases)"/>
    <property type="match status" value="1"/>
</dbReference>
<comment type="PTM">
    <text evidence="11">Cleaved by autocatalysis into a large and a small subunit.</text>
</comment>
<feature type="binding site" evidence="10">
    <location>
        <begin position="394"/>
        <end position="396"/>
    </location>
    <ligand>
        <name>L-glutamate</name>
        <dbReference type="ChEBI" id="CHEBI:29985"/>
    </ligand>
</feature>
<organism evidence="13 14">
    <name type="scientific">Rhizobium mesoamericanum STM3625</name>
    <dbReference type="NCBI Taxonomy" id="1211777"/>
    <lineage>
        <taxon>Bacteria</taxon>
        <taxon>Pseudomonadati</taxon>
        <taxon>Pseudomonadota</taxon>
        <taxon>Alphaproteobacteria</taxon>
        <taxon>Hyphomicrobiales</taxon>
        <taxon>Rhizobiaceae</taxon>
        <taxon>Rhizobium/Agrobacterium group</taxon>
        <taxon>Rhizobium</taxon>
    </lineage>
</organism>
<evidence type="ECO:0000313" key="14">
    <source>
        <dbReference type="Proteomes" id="UP000009319"/>
    </source>
</evidence>
<dbReference type="InterPro" id="IPR029055">
    <property type="entry name" value="Ntn_hydrolases_N"/>
</dbReference>
<keyword evidence="5 11" id="KW-0378">Hydrolase</keyword>
<sequence length="579" mass="60919">MDHPRTRIVALVAALSFALAPLAFAASPTPVEAEHGMVVTAQHLATDVGVDVLKNGGNAVDAAVAVGYALAVVYPTAGNLGGGGFMTIRLKDGRMTFLDFRERAPLAATKTMYLDAKGDIVPRASLDGYLAVGVPGSVKGFEMAREKYGTKSRQDLLAPAIRYAKEGFTLEQGDVASISGSAKRLAKDEAAAKIFLKAEGRPFAVGEKLVQPDLGGVLSSIADKGPDAFYKGMPADAIVKASQAKGGILAKEDFEQYAVRELKPIECNYRGYDIISSPPPSSGGVIICEILTVLEGYPLSFLGYGSAETVHLMVEAMRYAYVDRNAALGDPEFVDNPVSTMLDKGYAKAIRAKIDPYKAGASADLKPLGAKESVETTHYSIIDDEGNAVAVTYTLNGNFGAGVVAPGTGILLNNEMDDFTSKPGVPNLYGLVQGEANAIAPKKTPLSSMSPTIVTKDGKPFMIIGSPGGSRIITITLEAILNVIDFGMDISQAVNAPRIHHQWQPDKIYFEPYTLSPDTIRALIAMGHTLDDGSGPPQWGQAAGILVGGKSLADIEKGGSARYYGAMDSRATEGSAGGY</sequence>
<dbReference type="PANTHER" id="PTHR43199:SF1">
    <property type="entry name" value="GLUTATHIONE HYDROLASE PROENZYME"/>
    <property type="match status" value="1"/>
</dbReference>
<dbReference type="GO" id="GO:0006750">
    <property type="term" value="P:glutathione biosynthetic process"/>
    <property type="evidence" value="ECO:0007669"/>
    <property type="project" value="UniProtKB-KW"/>
</dbReference>
<dbReference type="PRINTS" id="PR01210">
    <property type="entry name" value="GGTRANSPTASE"/>
</dbReference>
<dbReference type="RefSeq" id="WP_007527446.1">
    <property type="nucleotide sequence ID" value="NZ_HF536772.1"/>
</dbReference>
<evidence type="ECO:0000256" key="8">
    <source>
        <dbReference type="ARBA" id="ARBA00047417"/>
    </source>
</evidence>
<comment type="catalytic activity">
    <reaction evidence="2 11">
        <text>glutathione + H2O = L-cysteinylglycine + L-glutamate</text>
        <dbReference type="Rhea" id="RHEA:28807"/>
        <dbReference type="ChEBI" id="CHEBI:15377"/>
        <dbReference type="ChEBI" id="CHEBI:29985"/>
        <dbReference type="ChEBI" id="CHEBI:57925"/>
        <dbReference type="ChEBI" id="CHEBI:61694"/>
        <dbReference type="EC" id="3.4.19.13"/>
    </reaction>
</comment>
<evidence type="ECO:0000256" key="9">
    <source>
        <dbReference type="PIRSR" id="PIRSR600101-1"/>
    </source>
</evidence>
<gene>
    <name evidence="13" type="primary">ggt</name>
    <name evidence="13" type="ORF">BN77_0151</name>
</gene>
<evidence type="ECO:0000256" key="7">
    <source>
        <dbReference type="ARBA" id="ARBA00023315"/>
    </source>
</evidence>
<evidence type="ECO:0000256" key="4">
    <source>
        <dbReference type="ARBA" id="ARBA00022679"/>
    </source>
</evidence>
<reference evidence="13 14" key="1">
    <citation type="journal article" date="2013" name="Genome Announc.">
        <title>Draft Genome Sequence of Rhizobium mesoamericanum STM3625, a Nitrogen-Fixing Symbiont of Mimosa pudica Isolated in French Guiana (South America).</title>
        <authorList>
            <person name="Moulin L."/>
            <person name="Mornico D."/>
            <person name="Melkonian R."/>
            <person name="Klonowska A."/>
        </authorList>
    </citation>
    <scope>NUCLEOTIDE SEQUENCE [LARGE SCALE GENOMIC DNA]</scope>
    <source>
        <strain evidence="13 14">STM3625</strain>
    </source>
</reference>
<comment type="pathway">
    <text evidence="11">Sulfur metabolism; glutathione metabolism.</text>
</comment>
<dbReference type="Pfam" id="PF01019">
    <property type="entry name" value="G_glu_transpept"/>
    <property type="match status" value="1"/>
</dbReference>
<evidence type="ECO:0000256" key="2">
    <source>
        <dbReference type="ARBA" id="ARBA00001089"/>
    </source>
</evidence>
<dbReference type="InterPro" id="IPR043137">
    <property type="entry name" value="GGT_ssub_C"/>
</dbReference>
<evidence type="ECO:0000256" key="11">
    <source>
        <dbReference type="RuleBase" id="RU368036"/>
    </source>
</evidence>
<comment type="catalytic activity">
    <reaction evidence="1 11">
        <text>an S-substituted glutathione + H2O = an S-substituted L-cysteinylglycine + L-glutamate</text>
        <dbReference type="Rhea" id="RHEA:59468"/>
        <dbReference type="ChEBI" id="CHEBI:15377"/>
        <dbReference type="ChEBI" id="CHEBI:29985"/>
        <dbReference type="ChEBI" id="CHEBI:90779"/>
        <dbReference type="ChEBI" id="CHEBI:143103"/>
        <dbReference type="EC" id="3.4.19.13"/>
    </reaction>
</comment>
<dbReference type="EMBL" id="CANI01000023">
    <property type="protein sequence ID" value="CCM76358.1"/>
    <property type="molecule type" value="Genomic_DNA"/>
</dbReference>
<accession>K0PRA1</accession>
<dbReference type="PANTHER" id="PTHR43199">
    <property type="entry name" value="GLUTATHIONE HYDROLASE"/>
    <property type="match status" value="1"/>
</dbReference>
<evidence type="ECO:0000256" key="6">
    <source>
        <dbReference type="ARBA" id="ARBA00023145"/>
    </source>
</evidence>
<dbReference type="PROSITE" id="PS00462">
    <property type="entry name" value="G_GLU_TRANSPEPTIDASE"/>
    <property type="match status" value="1"/>
</dbReference>
<feature type="binding site" evidence="10">
    <location>
        <position position="418"/>
    </location>
    <ligand>
        <name>L-glutamate</name>
        <dbReference type="ChEBI" id="CHEBI:29985"/>
    </ligand>
</feature>
<dbReference type="NCBIfam" id="TIGR00066">
    <property type="entry name" value="g_glut_trans"/>
    <property type="match status" value="1"/>
</dbReference>
<dbReference type="InterPro" id="IPR000101">
    <property type="entry name" value="GGT_peptidase"/>
</dbReference>
<evidence type="ECO:0000313" key="13">
    <source>
        <dbReference type="EMBL" id="CCM76358.1"/>
    </source>
</evidence>
<dbReference type="GO" id="GO:0036374">
    <property type="term" value="F:glutathione hydrolase activity"/>
    <property type="evidence" value="ECO:0007669"/>
    <property type="project" value="UniProtKB-UniRule"/>
</dbReference>
<comment type="subunit">
    <text evidence="11">This enzyme consists of two polypeptide chains, which are synthesized in precursor form from a single polypeptide.</text>
</comment>
<dbReference type="InterPro" id="IPR043138">
    <property type="entry name" value="GGT_lsub"/>
</dbReference>
<dbReference type="GO" id="GO:0006751">
    <property type="term" value="P:glutathione catabolic process"/>
    <property type="evidence" value="ECO:0007669"/>
    <property type="project" value="UniProtKB-UniRule"/>
</dbReference>